<sequence length="348" mass="38951">MLDLNNLTLKFRTIRYDKKNNEIIILDQTKLPEKEVYVRLKTVGEVYKAIRNLQVRGAPLIGVTAAYGMVLSAYKNPLDKIIKDGEYLKSARPTAINLAWAIERMKAKIFHIHNTEKKVDLYEILLREAELIEEEDREACKKIGEFGARLVRNDSKIMVHCNAGALATSGIGTALGILYTAKRMGKRFVVYSCETRPLLQGARLTTWELTRNGIETYAICDNMVATYMPDMDMVLVGADRIALNGDTANKIGTKGLAIIANYYKVPFYVAAPISTFDFSIASGDDIPIEFRCADELLYFNKKLIISKRAKVCNPAFDVTPAKLITGIVTEKGIINPPFKKGIKSLKNN</sequence>
<keyword evidence="2" id="KW-0028">Amino-acid biosynthesis</keyword>
<proteinExistence type="inferred from homology"/>
<dbReference type="GO" id="GO:0019509">
    <property type="term" value="P:L-methionine salvage from methylthioadenosine"/>
    <property type="evidence" value="ECO:0007669"/>
    <property type="project" value="UniProtKB-UniRule"/>
</dbReference>
<dbReference type="InterPro" id="IPR027363">
    <property type="entry name" value="M1Pi_N"/>
</dbReference>
<organism evidence="3">
    <name type="scientific">candidate division WOR-3 bacterium</name>
    <dbReference type="NCBI Taxonomy" id="2052148"/>
    <lineage>
        <taxon>Bacteria</taxon>
        <taxon>Bacteria division WOR-3</taxon>
    </lineage>
</organism>
<evidence type="ECO:0000256" key="2">
    <source>
        <dbReference type="HAMAP-Rule" id="MF_01678"/>
    </source>
</evidence>
<comment type="caution">
    <text evidence="3">The sequence shown here is derived from an EMBL/GenBank/DDBJ whole genome shotgun (WGS) entry which is preliminary data.</text>
</comment>
<dbReference type="InterPro" id="IPR011559">
    <property type="entry name" value="Initiation_fac_2B_a/b/d"/>
</dbReference>
<dbReference type="FunFam" id="3.40.50.10470:FF:000006">
    <property type="entry name" value="Methylthioribose-1-phosphate isomerase"/>
    <property type="match status" value="1"/>
</dbReference>
<evidence type="ECO:0000313" key="3">
    <source>
        <dbReference type="EMBL" id="HGE78563.1"/>
    </source>
</evidence>
<dbReference type="SUPFAM" id="SSF100950">
    <property type="entry name" value="NagB/RpiA/CoA transferase-like"/>
    <property type="match status" value="1"/>
</dbReference>
<feature type="binding site" evidence="2">
    <location>
        <position position="200"/>
    </location>
    <ligand>
        <name>substrate</name>
    </ligand>
</feature>
<evidence type="ECO:0000256" key="1">
    <source>
        <dbReference type="ARBA" id="ARBA00023235"/>
    </source>
</evidence>
<dbReference type="Pfam" id="PF01008">
    <property type="entry name" value="IF-2B"/>
    <property type="match status" value="1"/>
</dbReference>
<dbReference type="InterPro" id="IPR000649">
    <property type="entry name" value="IF-2B-related"/>
</dbReference>
<dbReference type="HAMAP" id="MF_01678">
    <property type="entry name" value="Salvage_MtnA"/>
    <property type="match status" value="1"/>
</dbReference>
<dbReference type="EC" id="5.3.1.23" evidence="2"/>
<comment type="pathway">
    <text evidence="2">Amino-acid biosynthesis; L-methionine biosynthesis via salvage pathway; L-methionine from S-methyl-5-thio-alpha-D-ribose 1-phosphate: step 1/6.</text>
</comment>
<keyword evidence="2" id="KW-0486">Methionine biosynthesis</keyword>
<feature type="site" description="Transition state stabilizer" evidence="2">
    <location>
        <position position="161"/>
    </location>
</feature>
<dbReference type="GO" id="GO:0046523">
    <property type="term" value="F:S-methyl-5-thioribose-1-phosphate isomerase activity"/>
    <property type="evidence" value="ECO:0007669"/>
    <property type="project" value="UniProtKB-UniRule"/>
</dbReference>
<comment type="similarity">
    <text evidence="2">Belongs to the EIF-2B alpha/beta/delta subunits family. MtnA subfamily.</text>
</comment>
<gene>
    <name evidence="2 3" type="primary">mtnA</name>
    <name evidence="3" type="ORF">ENX68_06165</name>
</gene>
<dbReference type="NCBIfam" id="TIGR00512">
    <property type="entry name" value="salvage_mtnA"/>
    <property type="match status" value="1"/>
</dbReference>
<dbReference type="UniPathway" id="UPA00904">
    <property type="reaction ID" value="UER00874"/>
</dbReference>
<comment type="function">
    <text evidence="2">Catalyzes the interconversion of methylthioribose-1-phosphate (MTR-1-P) into methylthioribulose-1-phosphate (MTRu-1-P).</text>
</comment>
<dbReference type="InterPro" id="IPR042529">
    <property type="entry name" value="IF_2B-like_C"/>
</dbReference>
<dbReference type="EMBL" id="DTOZ01000153">
    <property type="protein sequence ID" value="HGE78563.1"/>
    <property type="molecule type" value="Genomic_DNA"/>
</dbReference>
<keyword evidence="1 2" id="KW-0413">Isomerase</keyword>
<dbReference type="FunFam" id="1.20.120.420:FF:000003">
    <property type="entry name" value="Methylthioribose-1-phosphate isomerase"/>
    <property type="match status" value="1"/>
</dbReference>
<dbReference type="PANTHER" id="PTHR43475:SF1">
    <property type="entry name" value="METHYLTHIORIBOSE-1-PHOSPHATE ISOMERASE"/>
    <property type="match status" value="1"/>
</dbReference>
<name>A0A7V3RI70_UNCW3</name>
<dbReference type="NCBIfam" id="NF004326">
    <property type="entry name" value="PRK05720.1"/>
    <property type="match status" value="1"/>
</dbReference>
<feature type="binding site" evidence="2">
    <location>
        <begin position="56"/>
        <end position="58"/>
    </location>
    <ligand>
        <name>substrate</name>
    </ligand>
</feature>
<dbReference type="InterPro" id="IPR037171">
    <property type="entry name" value="NagB/RpiA_transferase-like"/>
</dbReference>
<comment type="catalytic activity">
    <reaction evidence="2">
        <text>5-(methylsulfanyl)-alpha-D-ribose 1-phosphate = 5-(methylsulfanyl)-D-ribulose 1-phosphate</text>
        <dbReference type="Rhea" id="RHEA:19989"/>
        <dbReference type="ChEBI" id="CHEBI:58533"/>
        <dbReference type="ChEBI" id="CHEBI:58548"/>
        <dbReference type="EC" id="5.3.1.23"/>
    </reaction>
</comment>
<dbReference type="AlphaFoldDB" id="A0A7V3RI70"/>
<reference evidence="3" key="1">
    <citation type="journal article" date="2020" name="mSystems">
        <title>Genome- and Community-Level Interaction Insights into Carbon Utilization and Element Cycling Functions of Hydrothermarchaeota in Hydrothermal Sediment.</title>
        <authorList>
            <person name="Zhou Z."/>
            <person name="Liu Y."/>
            <person name="Xu W."/>
            <person name="Pan J."/>
            <person name="Luo Z.H."/>
            <person name="Li M."/>
        </authorList>
    </citation>
    <scope>NUCLEOTIDE SEQUENCE [LARGE SCALE GENOMIC DNA]</scope>
    <source>
        <strain evidence="3">SpSt-961</strain>
    </source>
</reference>
<feature type="active site" description="Proton donor" evidence="2">
    <location>
        <position position="239"/>
    </location>
</feature>
<feature type="binding site" evidence="2">
    <location>
        <position position="92"/>
    </location>
    <ligand>
        <name>substrate</name>
    </ligand>
</feature>
<dbReference type="Gene3D" id="3.40.50.10470">
    <property type="entry name" value="Translation initiation factor eif-2b, domain 2"/>
    <property type="match status" value="1"/>
</dbReference>
<feature type="binding site" evidence="2">
    <location>
        <begin position="249"/>
        <end position="250"/>
    </location>
    <ligand>
        <name>substrate</name>
    </ligand>
</feature>
<dbReference type="Gene3D" id="1.20.120.420">
    <property type="entry name" value="translation initiation factor eif-2b, domain 1"/>
    <property type="match status" value="1"/>
</dbReference>
<protein>
    <recommendedName>
        <fullName evidence="2">Methylthioribose-1-phosphate isomerase</fullName>
        <shortName evidence="2">M1Pi</shortName>
        <shortName evidence="2">MTR-1-P isomerase</shortName>
        <ecNumber evidence="2">5.3.1.23</ecNumber>
    </recommendedName>
    <alternativeName>
        <fullName evidence="2">S-methyl-5-thioribose-1-phosphate isomerase</fullName>
    </alternativeName>
</protein>
<dbReference type="InterPro" id="IPR005251">
    <property type="entry name" value="IF-M1Pi"/>
</dbReference>
<dbReference type="PANTHER" id="PTHR43475">
    <property type="entry name" value="METHYLTHIORIBOSE-1-PHOSPHATE ISOMERASE"/>
    <property type="match status" value="1"/>
</dbReference>
<dbReference type="NCBIfam" id="TIGR00524">
    <property type="entry name" value="eIF-2B_rel"/>
    <property type="match status" value="1"/>
</dbReference>
<accession>A0A7V3RI70</accession>